<evidence type="ECO:0000313" key="4">
    <source>
        <dbReference type="EMBL" id="KAL3764178.1"/>
    </source>
</evidence>
<evidence type="ECO:0000256" key="2">
    <source>
        <dbReference type="ARBA" id="ARBA00007002"/>
    </source>
</evidence>
<dbReference type="Gene3D" id="1.10.287.660">
    <property type="entry name" value="Helix hairpin bin"/>
    <property type="match status" value="1"/>
</dbReference>
<evidence type="ECO:0000256" key="1">
    <source>
        <dbReference type="ARBA" id="ARBA00004123"/>
    </source>
</evidence>
<name>A0ABD3MJW2_9STRA</name>
<dbReference type="InterPro" id="IPR029012">
    <property type="entry name" value="Helix_hairpin_bin_sf"/>
</dbReference>
<evidence type="ECO:0000256" key="3">
    <source>
        <dbReference type="ARBA" id="ARBA00023242"/>
    </source>
</evidence>
<keyword evidence="5" id="KW-1185">Reference proteome</keyword>
<accession>A0ABD3MJW2</accession>
<dbReference type="GO" id="GO:0005634">
    <property type="term" value="C:nucleus"/>
    <property type="evidence" value="ECO:0007669"/>
    <property type="project" value="UniProtKB-SubCell"/>
</dbReference>
<proteinExistence type="inferred from homology"/>
<comment type="similarity">
    <text evidence="2">Belongs to the ISY1 family.</text>
</comment>
<protein>
    <recommendedName>
        <fullName evidence="6">Pre-mRNA-splicing factor ISY1</fullName>
    </recommendedName>
</protein>
<reference evidence="4 5" key="1">
    <citation type="submission" date="2024-10" db="EMBL/GenBank/DDBJ databases">
        <title>Updated reference genomes for cyclostephanoid diatoms.</title>
        <authorList>
            <person name="Roberts W.R."/>
            <person name="Alverson A.J."/>
        </authorList>
    </citation>
    <scope>NUCLEOTIDE SEQUENCE [LARGE SCALE GENOMIC DNA]</scope>
    <source>
        <strain evidence="4 5">AJA232-27</strain>
    </source>
</reference>
<evidence type="ECO:0000313" key="5">
    <source>
        <dbReference type="Proteomes" id="UP001530293"/>
    </source>
</evidence>
<dbReference type="InterPro" id="IPR037200">
    <property type="entry name" value="Isy1_sf"/>
</dbReference>
<organism evidence="4 5">
    <name type="scientific">Discostella pseudostelligera</name>
    <dbReference type="NCBI Taxonomy" id="259834"/>
    <lineage>
        <taxon>Eukaryota</taxon>
        <taxon>Sar</taxon>
        <taxon>Stramenopiles</taxon>
        <taxon>Ochrophyta</taxon>
        <taxon>Bacillariophyta</taxon>
        <taxon>Coscinodiscophyceae</taxon>
        <taxon>Thalassiosirophycidae</taxon>
        <taxon>Stephanodiscales</taxon>
        <taxon>Stephanodiscaceae</taxon>
        <taxon>Discostella</taxon>
    </lineage>
</organism>
<dbReference type="FunFam" id="1.10.287.660:FF:000001">
    <property type="entry name" value="pre-mRNA-splicing factor ISY1 homolog"/>
    <property type="match status" value="1"/>
</dbReference>
<dbReference type="AlphaFoldDB" id="A0ABD3MJW2"/>
<dbReference type="SUPFAM" id="SSF140102">
    <property type="entry name" value="ISY1 domain-like"/>
    <property type="match status" value="1"/>
</dbReference>
<comment type="caution">
    <text evidence="4">The sequence shown here is derived from an EMBL/GenBank/DDBJ whole genome shotgun (WGS) entry which is preliminary data.</text>
</comment>
<dbReference type="EMBL" id="JALLBG020000108">
    <property type="protein sequence ID" value="KAL3764178.1"/>
    <property type="molecule type" value="Genomic_DNA"/>
</dbReference>
<keyword evidence="3" id="KW-0539">Nucleus</keyword>
<sequence>MARPEEKAQAMLNKWVRMREESDPTSKISRNSAYRQKRPFLASHCEHLADAEHFRKQIIREISDGVKKIQNAGLGEHAIRDLNDTINKLIREKYHWNRRILELSKGKKDYNKEERKAMLLAEKDGGTDGGGGGGDGDMGTGLKGSGGYRYFGAAKTLPGVKELFARHAQKLTKRKRGDIYKYITPDYYGLRDDEDGVLLELEGEMGTENQKKLRLCVEEYNEIKKNATTEDDHANEESSFDVDIGNGIPAHLAVPSQQVVASVLLQKKKAALLDRFG</sequence>
<gene>
    <name evidence="4" type="ORF">ACHAWU_003990</name>
</gene>
<dbReference type="Proteomes" id="UP001530293">
    <property type="component" value="Unassembled WGS sequence"/>
</dbReference>
<dbReference type="InterPro" id="IPR009360">
    <property type="entry name" value="Isy1"/>
</dbReference>
<comment type="subcellular location">
    <subcellularLocation>
        <location evidence="1">Nucleus</location>
    </subcellularLocation>
</comment>
<dbReference type="Pfam" id="PF06246">
    <property type="entry name" value="Isy1"/>
    <property type="match status" value="1"/>
</dbReference>
<evidence type="ECO:0008006" key="6">
    <source>
        <dbReference type="Google" id="ProtNLM"/>
    </source>
</evidence>
<dbReference type="PANTHER" id="PTHR13021">
    <property type="entry name" value="PRE-MRNA-SPLICING FACTOR ISY1"/>
    <property type="match status" value="1"/>
</dbReference>